<dbReference type="Gene3D" id="1.20.1280.50">
    <property type="match status" value="1"/>
</dbReference>
<dbReference type="Pfam" id="PF12014">
    <property type="entry name" value="Cyclin_D1_bind"/>
    <property type="match status" value="1"/>
</dbReference>
<evidence type="ECO:0000313" key="5">
    <source>
        <dbReference type="Proteomes" id="UP000019376"/>
    </source>
</evidence>
<dbReference type="Pfam" id="PF12937">
    <property type="entry name" value="F-box-like"/>
    <property type="match status" value="1"/>
</dbReference>
<dbReference type="GO" id="GO:0016567">
    <property type="term" value="P:protein ubiquitination"/>
    <property type="evidence" value="ECO:0007669"/>
    <property type="project" value="UniProtKB-UniPathway"/>
</dbReference>
<gene>
    <name evidence="4" type="ORF">PDE_05186</name>
</gene>
<dbReference type="EMBL" id="KB644412">
    <property type="protein sequence ID" value="EPS30236.1"/>
    <property type="molecule type" value="Genomic_DNA"/>
</dbReference>
<dbReference type="HOGENOM" id="CLU_020076_1_0_1"/>
<name>S7ZNH7_PENO1</name>
<dbReference type="OrthoDB" id="722566at2759"/>
<dbReference type="InterPro" id="IPR036047">
    <property type="entry name" value="F-box-like_dom_sf"/>
</dbReference>
<sequence length="455" mass="51333">MADSVLIDGKSLNRGGDDLDDLQFKGDESLDETPIHSIPSNVSIIDRLPPEIIRLIFSYLSARELARVSATCRVLAEHGSDDGHWSRLVNSHLPFTIDDSGPFTSFRRLYLAHLPYWFIPQNKIWISDTEAVGGLILARYDHRRGVIEAYRIIADRRIPSFHIWRAQPDVMILSFEPEVSLWLDDPVLLLKDEAPSDSVAAGQIWNPDRRMPMAVEAQHVFSSLMLCPRDTGESDAQLTPSQFWPPPLIPASNHIPRTLHSRDTQLPSCASEVSPIGFRIKRWANFRLQPTDTETISNYATLDPELYTPTKEKPYQGIWVGDYSAHGCEFLLIYQQLEVVDSDASHDAGSEQVEMRNTLRAVKLTGDPNVPRGEITFTAADIGPKGFVRVAEEEPFVGARIVRSYGHVAGIGFRNDSWTASQLILISTDYLAHYWQEMGHISYFRRVDIDGLLKI</sequence>
<evidence type="ECO:0000256" key="1">
    <source>
        <dbReference type="ARBA" id="ARBA00004906"/>
    </source>
</evidence>
<dbReference type="STRING" id="933388.S7ZNH7"/>
<keyword evidence="2" id="KW-0833">Ubl conjugation pathway</keyword>
<protein>
    <recommendedName>
        <fullName evidence="3">F-box domain-containing protein</fullName>
    </recommendedName>
</protein>
<feature type="domain" description="F-box" evidence="3">
    <location>
        <begin position="42"/>
        <end position="88"/>
    </location>
</feature>
<organism evidence="4 5">
    <name type="scientific">Penicillium oxalicum (strain 114-2 / CGMCC 5302)</name>
    <name type="common">Penicillium decumbens</name>
    <dbReference type="NCBI Taxonomy" id="933388"/>
    <lineage>
        <taxon>Eukaryota</taxon>
        <taxon>Fungi</taxon>
        <taxon>Dikarya</taxon>
        <taxon>Ascomycota</taxon>
        <taxon>Pezizomycotina</taxon>
        <taxon>Eurotiomycetes</taxon>
        <taxon>Eurotiomycetidae</taxon>
        <taxon>Eurotiales</taxon>
        <taxon>Aspergillaceae</taxon>
        <taxon>Penicillium</taxon>
    </lineage>
</organism>
<dbReference type="Proteomes" id="UP000019376">
    <property type="component" value="Unassembled WGS sequence"/>
</dbReference>
<dbReference type="PANTHER" id="PTHR10706">
    <property type="entry name" value="F-BOX FAMILY PROTEIN"/>
    <property type="match status" value="1"/>
</dbReference>
<reference evidence="4 5" key="1">
    <citation type="journal article" date="2013" name="PLoS ONE">
        <title>Genomic and secretomic analyses reveal unique features of the lignocellulolytic enzyme system of Penicillium decumbens.</title>
        <authorList>
            <person name="Liu G."/>
            <person name="Zhang L."/>
            <person name="Wei X."/>
            <person name="Zou G."/>
            <person name="Qin Y."/>
            <person name="Ma L."/>
            <person name="Li J."/>
            <person name="Zheng H."/>
            <person name="Wang S."/>
            <person name="Wang C."/>
            <person name="Xun L."/>
            <person name="Zhao G.-P."/>
            <person name="Zhou Z."/>
            <person name="Qu Y."/>
        </authorList>
    </citation>
    <scope>NUCLEOTIDE SEQUENCE [LARGE SCALE GENOMIC DNA]</scope>
    <source>
        <strain evidence="5">114-2 / CGMCC 5302</strain>
    </source>
</reference>
<dbReference type="InterPro" id="IPR001810">
    <property type="entry name" value="F-box_dom"/>
</dbReference>
<dbReference type="InterPro" id="IPR045048">
    <property type="entry name" value="FBXO31/39"/>
</dbReference>
<evidence type="ECO:0000256" key="2">
    <source>
        <dbReference type="ARBA" id="ARBA00022786"/>
    </source>
</evidence>
<dbReference type="SUPFAM" id="SSF81383">
    <property type="entry name" value="F-box domain"/>
    <property type="match status" value="1"/>
</dbReference>
<keyword evidence="5" id="KW-1185">Reference proteome</keyword>
<dbReference type="PANTHER" id="PTHR10706:SF130">
    <property type="entry name" value="F-BOX ONLY PROTEIN 31"/>
    <property type="match status" value="1"/>
</dbReference>
<evidence type="ECO:0000259" key="3">
    <source>
        <dbReference type="PROSITE" id="PS50181"/>
    </source>
</evidence>
<dbReference type="UniPathway" id="UPA00143"/>
<dbReference type="PROSITE" id="PS50181">
    <property type="entry name" value="FBOX"/>
    <property type="match status" value="1"/>
</dbReference>
<dbReference type="eggNOG" id="ENOG502S1WE">
    <property type="taxonomic scope" value="Eukaryota"/>
</dbReference>
<evidence type="ECO:0000313" key="4">
    <source>
        <dbReference type="EMBL" id="EPS30236.1"/>
    </source>
</evidence>
<dbReference type="PhylomeDB" id="S7ZNH7"/>
<comment type="pathway">
    <text evidence="1">Protein modification; protein ubiquitination.</text>
</comment>
<dbReference type="SMART" id="SM00256">
    <property type="entry name" value="FBOX"/>
    <property type="match status" value="1"/>
</dbReference>
<dbReference type="AlphaFoldDB" id="S7ZNH7"/>
<accession>S7ZNH7</accession>
<proteinExistence type="predicted"/>